<organism evidence="3 4">
    <name type="scientific">Eiseniibacteriota bacterium</name>
    <dbReference type="NCBI Taxonomy" id="2212470"/>
    <lineage>
        <taxon>Bacteria</taxon>
        <taxon>Candidatus Eiseniibacteriota</taxon>
    </lineage>
</organism>
<dbReference type="SUPFAM" id="SSF52540">
    <property type="entry name" value="P-loop containing nucleoside triphosphate hydrolases"/>
    <property type="match status" value="1"/>
</dbReference>
<name>A0A956SGB0_UNCEI</name>
<proteinExistence type="predicted"/>
<protein>
    <submittedName>
        <fullName evidence="3">ATP-binding protein</fullName>
    </submittedName>
</protein>
<gene>
    <name evidence="3" type="ORF">KDA27_21515</name>
</gene>
<sequence length="383" mass="43192">MLTVPDHSFFLFGPRTTGKTTWLREHLGDAVWFNLLLEEDYLPLLGSLRVLRERVEARASGTWVVIDEVQRLPGLLNEVHDLISRHGDGYRFAISGSSVRKLRRLDVNLLAGRVIERDMFPFTAHELGADFDIETALRAGTLPGIYPEPEYRVDKLRAYVHTYLRQEIQQEALVKDLGSFHRFLKVAALMHGQVINQAGISRDAAVARTTVQRYFETLVDTLVGYLLPAWRMGAKVREQAKPKFYFFDPGVVRAIREVVDEPLADAEAGPLLEGYVLHELRAAISYQRLGGELFYWSTPGSKEVDFVWVKGTKCVGVEVKNSRTWRAEYAKTLNELLDVGKLTRGFVVYRGDERIRSGKVDGVPVGEFLELLSSGEVLAAPSS</sequence>
<dbReference type="AlphaFoldDB" id="A0A956SGB0"/>
<keyword evidence="3" id="KW-0547">Nucleotide-binding</keyword>
<keyword evidence="3" id="KW-0067">ATP-binding</keyword>
<dbReference type="EMBL" id="JAGQHS010000167">
    <property type="protein sequence ID" value="MCA9758389.1"/>
    <property type="molecule type" value="Genomic_DNA"/>
</dbReference>
<feature type="domain" description="DUF4143" evidence="2">
    <location>
        <begin position="166"/>
        <end position="321"/>
    </location>
</feature>
<feature type="domain" description="AAA" evidence="1">
    <location>
        <begin position="9"/>
        <end position="127"/>
    </location>
</feature>
<dbReference type="Pfam" id="PF13635">
    <property type="entry name" value="DUF4143"/>
    <property type="match status" value="1"/>
</dbReference>
<accession>A0A956SGB0</accession>
<dbReference type="InterPro" id="IPR025420">
    <property type="entry name" value="DUF4143"/>
</dbReference>
<reference evidence="3" key="1">
    <citation type="submission" date="2020-04" db="EMBL/GenBank/DDBJ databases">
        <authorList>
            <person name="Zhang T."/>
        </authorList>
    </citation>
    <scope>NUCLEOTIDE SEQUENCE</scope>
    <source>
        <strain evidence="3">HKST-UBA02</strain>
    </source>
</reference>
<evidence type="ECO:0000313" key="3">
    <source>
        <dbReference type="EMBL" id="MCA9758389.1"/>
    </source>
</evidence>
<evidence type="ECO:0000259" key="2">
    <source>
        <dbReference type="Pfam" id="PF13635"/>
    </source>
</evidence>
<dbReference type="Proteomes" id="UP000739538">
    <property type="component" value="Unassembled WGS sequence"/>
</dbReference>
<reference evidence="3" key="2">
    <citation type="journal article" date="2021" name="Microbiome">
        <title>Successional dynamics and alternative stable states in a saline activated sludge microbial community over 9 years.</title>
        <authorList>
            <person name="Wang Y."/>
            <person name="Ye J."/>
            <person name="Ju F."/>
            <person name="Liu L."/>
            <person name="Boyd J.A."/>
            <person name="Deng Y."/>
            <person name="Parks D.H."/>
            <person name="Jiang X."/>
            <person name="Yin X."/>
            <person name="Woodcroft B.J."/>
            <person name="Tyson G.W."/>
            <person name="Hugenholtz P."/>
            <person name="Polz M.F."/>
            <person name="Zhang T."/>
        </authorList>
    </citation>
    <scope>NUCLEOTIDE SEQUENCE</scope>
    <source>
        <strain evidence="3">HKST-UBA02</strain>
    </source>
</reference>
<dbReference type="PANTHER" id="PTHR43566:SF2">
    <property type="entry name" value="DUF4143 DOMAIN-CONTAINING PROTEIN"/>
    <property type="match status" value="1"/>
</dbReference>
<dbReference type="InterPro" id="IPR027417">
    <property type="entry name" value="P-loop_NTPase"/>
</dbReference>
<evidence type="ECO:0000259" key="1">
    <source>
        <dbReference type="Pfam" id="PF13173"/>
    </source>
</evidence>
<dbReference type="GO" id="GO:0005524">
    <property type="term" value="F:ATP binding"/>
    <property type="evidence" value="ECO:0007669"/>
    <property type="project" value="UniProtKB-KW"/>
</dbReference>
<dbReference type="Pfam" id="PF13173">
    <property type="entry name" value="AAA_14"/>
    <property type="match status" value="1"/>
</dbReference>
<dbReference type="InterPro" id="IPR041682">
    <property type="entry name" value="AAA_14"/>
</dbReference>
<dbReference type="PANTHER" id="PTHR43566">
    <property type="entry name" value="CONSERVED PROTEIN"/>
    <property type="match status" value="1"/>
</dbReference>
<comment type="caution">
    <text evidence="3">The sequence shown here is derived from an EMBL/GenBank/DDBJ whole genome shotgun (WGS) entry which is preliminary data.</text>
</comment>
<evidence type="ECO:0000313" key="4">
    <source>
        <dbReference type="Proteomes" id="UP000739538"/>
    </source>
</evidence>